<name>A0ABP8TTH2_9ACTN</name>
<dbReference type="Proteomes" id="UP001500212">
    <property type="component" value="Unassembled WGS sequence"/>
</dbReference>
<dbReference type="PANTHER" id="PTHR43884:SF20">
    <property type="entry name" value="ACYL-COA DEHYDROGENASE FADE28"/>
    <property type="match status" value="1"/>
</dbReference>
<dbReference type="Gene3D" id="1.10.540.10">
    <property type="entry name" value="Acyl-CoA dehydrogenase/oxidase, N-terminal domain"/>
    <property type="match status" value="1"/>
</dbReference>
<dbReference type="InterPro" id="IPR036250">
    <property type="entry name" value="AcylCo_DH-like_C"/>
</dbReference>
<dbReference type="SUPFAM" id="SSF56645">
    <property type="entry name" value="Acyl-CoA dehydrogenase NM domain-like"/>
    <property type="match status" value="1"/>
</dbReference>
<feature type="domain" description="Acyl-CoA dehydrogenase/oxidase C-terminal" evidence="6">
    <location>
        <begin position="199"/>
        <end position="332"/>
    </location>
</feature>
<reference evidence="9" key="1">
    <citation type="journal article" date="2019" name="Int. J. Syst. Evol. Microbiol.">
        <title>The Global Catalogue of Microorganisms (GCM) 10K type strain sequencing project: providing services to taxonomists for standard genome sequencing and annotation.</title>
        <authorList>
            <consortium name="The Broad Institute Genomics Platform"/>
            <consortium name="The Broad Institute Genome Sequencing Center for Infectious Disease"/>
            <person name="Wu L."/>
            <person name="Ma J."/>
        </authorList>
    </citation>
    <scope>NUCLEOTIDE SEQUENCE [LARGE SCALE GENOMIC DNA]</scope>
    <source>
        <strain evidence="9">JCM 17938</strain>
    </source>
</reference>
<comment type="caution">
    <text evidence="8">The sequence shown here is derived from an EMBL/GenBank/DDBJ whole genome shotgun (WGS) entry which is preliminary data.</text>
</comment>
<dbReference type="EMBL" id="BAABHJ010000023">
    <property type="protein sequence ID" value="GAA4613748.1"/>
    <property type="molecule type" value="Genomic_DNA"/>
</dbReference>
<dbReference type="RefSeq" id="WP_345361823.1">
    <property type="nucleotide sequence ID" value="NZ_BAABHJ010000023.1"/>
</dbReference>
<organism evidence="8 9">
    <name type="scientific">Actinoallomurus liliacearum</name>
    <dbReference type="NCBI Taxonomy" id="1080073"/>
    <lineage>
        <taxon>Bacteria</taxon>
        <taxon>Bacillati</taxon>
        <taxon>Actinomycetota</taxon>
        <taxon>Actinomycetes</taxon>
        <taxon>Streptosporangiales</taxon>
        <taxon>Thermomonosporaceae</taxon>
        <taxon>Actinoallomurus</taxon>
    </lineage>
</organism>
<evidence type="ECO:0000259" key="7">
    <source>
        <dbReference type="Pfam" id="PF02771"/>
    </source>
</evidence>
<dbReference type="InterPro" id="IPR037069">
    <property type="entry name" value="AcylCoA_DH/ox_N_sf"/>
</dbReference>
<comment type="cofactor">
    <cofactor evidence="1">
        <name>FAD</name>
        <dbReference type="ChEBI" id="CHEBI:57692"/>
    </cofactor>
</comment>
<evidence type="ECO:0000256" key="4">
    <source>
        <dbReference type="ARBA" id="ARBA00022827"/>
    </source>
</evidence>
<dbReference type="Gene3D" id="1.20.140.10">
    <property type="entry name" value="Butyryl-CoA Dehydrogenase, subunit A, domain 3"/>
    <property type="match status" value="1"/>
</dbReference>
<dbReference type="InterPro" id="IPR009075">
    <property type="entry name" value="AcylCo_DH/oxidase_C"/>
</dbReference>
<evidence type="ECO:0000256" key="2">
    <source>
        <dbReference type="ARBA" id="ARBA00009347"/>
    </source>
</evidence>
<dbReference type="PANTHER" id="PTHR43884">
    <property type="entry name" value="ACYL-COA DEHYDROGENASE"/>
    <property type="match status" value="1"/>
</dbReference>
<dbReference type="SUPFAM" id="SSF47203">
    <property type="entry name" value="Acyl-CoA dehydrogenase C-terminal domain-like"/>
    <property type="match status" value="1"/>
</dbReference>
<keyword evidence="9" id="KW-1185">Reference proteome</keyword>
<feature type="domain" description="Acyl-CoA dehydrogenase/oxidase N-terminal" evidence="7">
    <location>
        <begin position="2"/>
        <end position="91"/>
    </location>
</feature>
<sequence>MSDELDDLRTTVRAFLAEECPPTAVRRLMADPAAHDAALWRRLAGELGLTGLAVPKEHDGAGCGLTELAVVCEELGRALTPVPYLATAVLAAYAVREGRLLAGIADGSLLATVVLGGDLTADGDRLTGTAPYVLDGCLADVIVCAAAGRVYAVRGADVVRTPHVTFDQTRRLARLRFDGAPAERIDGDLSRVRDVALTALAAEQVGGAQRCLETAVEHAQTRVQFGRPIGSFQAIKHKLADVLLRVESARSAAYEAARVADQEPESLPVYAALAGSYCAEAYLHAAREAIQVLGGIGVTWEHDAHLHLKRATASARLFGTPEAHRGRLAAALAL</sequence>
<evidence type="ECO:0000259" key="6">
    <source>
        <dbReference type="Pfam" id="PF00441"/>
    </source>
</evidence>
<evidence type="ECO:0000313" key="8">
    <source>
        <dbReference type="EMBL" id="GAA4613748.1"/>
    </source>
</evidence>
<evidence type="ECO:0000256" key="3">
    <source>
        <dbReference type="ARBA" id="ARBA00022630"/>
    </source>
</evidence>
<evidence type="ECO:0000256" key="1">
    <source>
        <dbReference type="ARBA" id="ARBA00001974"/>
    </source>
</evidence>
<accession>A0ABP8TTH2</accession>
<dbReference type="InterPro" id="IPR013786">
    <property type="entry name" value="AcylCoA_DH/ox_N"/>
</dbReference>
<protein>
    <submittedName>
        <fullName evidence="8">Acyl-CoA dehydrogenase family protein</fullName>
    </submittedName>
</protein>
<evidence type="ECO:0000256" key="5">
    <source>
        <dbReference type="ARBA" id="ARBA00023002"/>
    </source>
</evidence>
<dbReference type="Pfam" id="PF00441">
    <property type="entry name" value="Acyl-CoA_dh_1"/>
    <property type="match status" value="1"/>
</dbReference>
<proteinExistence type="inferred from homology"/>
<gene>
    <name evidence="8" type="ORF">GCM10023195_59710</name>
</gene>
<keyword evidence="3" id="KW-0285">Flavoprotein</keyword>
<comment type="similarity">
    <text evidence="2">Belongs to the acyl-CoA dehydrogenase family.</text>
</comment>
<evidence type="ECO:0000313" key="9">
    <source>
        <dbReference type="Proteomes" id="UP001500212"/>
    </source>
</evidence>
<dbReference type="InterPro" id="IPR009100">
    <property type="entry name" value="AcylCoA_DH/oxidase_NM_dom_sf"/>
</dbReference>
<dbReference type="Pfam" id="PF02771">
    <property type="entry name" value="Acyl-CoA_dh_N"/>
    <property type="match status" value="1"/>
</dbReference>
<keyword evidence="4" id="KW-0274">FAD</keyword>
<keyword evidence="5" id="KW-0560">Oxidoreductase</keyword>